<reference evidence="10 11" key="1">
    <citation type="submission" date="2016-05" db="EMBL/GenBank/DDBJ databases">
        <title>Complete genome sequence of Rathayibacter tritici NCPPB 1953.</title>
        <authorList>
            <person name="Park J."/>
            <person name="Lee H.-H."/>
            <person name="Lee S.-W."/>
            <person name="Seo Y.-S."/>
        </authorList>
    </citation>
    <scope>NUCLEOTIDE SEQUENCE [LARGE SCALE GENOMIC DNA]</scope>
    <source>
        <strain evidence="10 11">NCPPB 1953</strain>
    </source>
</reference>
<dbReference type="Pfam" id="PF00149">
    <property type="entry name" value="Metallophos"/>
    <property type="match status" value="1"/>
</dbReference>
<gene>
    <name evidence="7" type="primary">sbcD</name>
    <name evidence="10" type="ORF">A6122_1673</name>
</gene>
<dbReference type="GO" id="GO:0006260">
    <property type="term" value="P:DNA replication"/>
    <property type="evidence" value="ECO:0007669"/>
    <property type="project" value="UniProtKB-KW"/>
</dbReference>
<dbReference type="InterPro" id="IPR004593">
    <property type="entry name" value="SbcD"/>
</dbReference>
<organism evidence="10 11">
    <name type="scientific">Rathayibacter tritici</name>
    <dbReference type="NCBI Taxonomy" id="33888"/>
    <lineage>
        <taxon>Bacteria</taxon>
        <taxon>Bacillati</taxon>
        <taxon>Actinomycetota</taxon>
        <taxon>Actinomycetes</taxon>
        <taxon>Micrococcales</taxon>
        <taxon>Microbacteriaceae</taxon>
        <taxon>Rathayibacter</taxon>
    </lineage>
</organism>
<dbReference type="CDD" id="cd00840">
    <property type="entry name" value="MPP_Mre11_N"/>
    <property type="match status" value="1"/>
</dbReference>
<protein>
    <recommendedName>
        <fullName evidence="3 7">Nuclease SbcCD subunit D</fullName>
    </recommendedName>
</protein>
<dbReference type="Proteomes" id="UP000077071">
    <property type="component" value="Chromosome"/>
</dbReference>
<evidence type="ECO:0000256" key="5">
    <source>
        <dbReference type="ARBA" id="ARBA00022801"/>
    </source>
</evidence>
<comment type="subunit">
    <text evidence="2 7">Heterodimer of SbcC and SbcD.</text>
</comment>
<dbReference type="OrthoDB" id="9773856at2"/>
<keyword evidence="7" id="KW-0235">DNA replication</keyword>
<evidence type="ECO:0000259" key="8">
    <source>
        <dbReference type="Pfam" id="PF00149"/>
    </source>
</evidence>
<dbReference type="KEGG" id="rtn:A6122_1673"/>
<keyword evidence="6 7" id="KW-0269">Exonuclease</keyword>
<keyword evidence="7" id="KW-0255">Endonuclease</keyword>
<sequence>MKLLHTSDWHIGRTFHGHSTVAALATVLEALVETVSAEQVDAVLIAGDVFDSAVPAAEHYTLLTRTLEAIRAAGADVVLTSGNHDSPARLGFQAGLLRTAGVHVLTDPEAYAEPVVLRDGSGLEVGVHGIPFLEPALYRHRHPEEPLRRHEDVLAFAMRRVRAAAEAAGRPWVVLAHCFAVGAPPAVLERDITAGGLDYVSVEHFAAADYAALGHIHGRAELTPSVRYSGAPLHYSFGEAAKPRGAWLVTIGAEGLAGVEWSPLPVPRRLSVIEGELEQLLRDPSLADVEGDWVSAVLTDSVRPLDAMARLQSRFPGCATLEHRPPHAAAEPPAYAERARGRSDVEVVDDFLAHVRDGHGATAAERALTLDALAAVDAEALR</sequence>
<dbReference type="RefSeq" id="WP_068253890.1">
    <property type="nucleotide sequence ID" value="NZ_CP015515.1"/>
</dbReference>
<comment type="similarity">
    <text evidence="1 7">Belongs to the SbcD family.</text>
</comment>
<evidence type="ECO:0000313" key="10">
    <source>
        <dbReference type="EMBL" id="AND16806.1"/>
    </source>
</evidence>
<keyword evidence="5 7" id="KW-0378">Hydrolase</keyword>
<evidence type="ECO:0000313" key="11">
    <source>
        <dbReference type="Proteomes" id="UP000077071"/>
    </source>
</evidence>
<evidence type="ECO:0000256" key="7">
    <source>
        <dbReference type="RuleBase" id="RU363069"/>
    </source>
</evidence>
<dbReference type="PANTHER" id="PTHR30337">
    <property type="entry name" value="COMPONENT OF ATP-DEPENDENT DSDNA EXONUCLEASE"/>
    <property type="match status" value="1"/>
</dbReference>
<feature type="domain" description="Calcineurin-like phosphoesterase" evidence="8">
    <location>
        <begin position="1"/>
        <end position="182"/>
    </location>
</feature>
<dbReference type="InterPro" id="IPR050535">
    <property type="entry name" value="DNA_Repair-Maintenance_Comp"/>
</dbReference>
<dbReference type="AlphaFoldDB" id="A0A160KSV4"/>
<dbReference type="InterPro" id="IPR026843">
    <property type="entry name" value="SbcD_C"/>
</dbReference>
<dbReference type="GO" id="GO:0004519">
    <property type="term" value="F:endonuclease activity"/>
    <property type="evidence" value="ECO:0007669"/>
    <property type="project" value="UniProtKB-KW"/>
</dbReference>
<keyword evidence="11" id="KW-1185">Reference proteome</keyword>
<evidence type="ECO:0000256" key="6">
    <source>
        <dbReference type="ARBA" id="ARBA00022839"/>
    </source>
</evidence>
<dbReference type="Pfam" id="PF12320">
    <property type="entry name" value="SbcD_C"/>
    <property type="match status" value="1"/>
</dbReference>
<dbReference type="Gene3D" id="3.60.21.10">
    <property type="match status" value="1"/>
</dbReference>
<dbReference type="InterPro" id="IPR029052">
    <property type="entry name" value="Metallo-depent_PP-like"/>
</dbReference>
<evidence type="ECO:0000256" key="1">
    <source>
        <dbReference type="ARBA" id="ARBA00010555"/>
    </source>
</evidence>
<evidence type="ECO:0000256" key="2">
    <source>
        <dbReference type="ARBA" id="ARBA00011322"/>
    </source>
</evidence>
<evidence type="ECO:0000256" key="3">
    <source>
        <dbReference type="ARBA" id="ARBA00013365"/>
    </source>
</evidence>
<comment type="function">
    <text evidence="7">SbcCD cleaves DNA hairpin structures. These structures can inhibit DNA replication and are intermediates in certain DNA recombination reactions. The complex acts as a 3'-&gt;5' double strand exonuclease that can open hairpins. It also has a 5' single-strand endonuclease activity.</text>
</comment>
<dbReference type="STRING" id="33888.A6122_1673"/>
<feature type="domain" description="Nuclease SbcCD subunit D C-terminal" evidence="9">
    <location>
        <begin position="267"/>
        <end position="355"/>
    </location>
</feature>
<dbReference type="PATRIC" id="fig|33888.3.peg.1843"/>
<evidence type="ECO:0000256" key="4">
    <source>
        <dbReference type="ARBA" id="ARBA00022722"/>
    </source>
</evidence>
<dbReference type="PANTHER" id="PTHR30337:SF0">
    <property type="entry name" value="NUCLEASE SBCCD SUBUNIT D"/>
    <property type="match status" value="1"/>
</dbReference>
<dbReference type="EMBL" id="CP015515">
    <property type="protein sequence ID" value="AND16806.1"/>
    <property type="molecule type" value="Genomic_DNA"/>
</dbReference>
<dbReference type="GO" id="GO:0006310">
    <property type="term" value="P:DNA recombination"/>
    <property type="evidence" value="ECO:0007669"/>
    <property type="project" value="UniProtKB-KW"/>
</dbReference>
<dbReference type="InterPro" id="IPR041796">
    <property type="entry name" value="Mre11_N"/>
</dbReference>
<name>A0A160KSV4_9MICO</name>
<dbReference type="InterPro" id="IPR004843">
    <property type="entry name" value="Calcineurin-like_PHP"/>
</dbReference>
<accession>A0A160KSV4</accession>
<evidence type="ECO:0000259" key="9">
    <source>
        <dbReference type="Pfam" id="PF12320"/>
    </source>
</evidence>
<proteinExistence type="inferred from homology"/>
<keyword evidence="4 7" id="KW-0540">Nuclease</keyword>
<dbReference type="GO" id="GO:0008408">
    <property type="term" value="F:3'-5' exonuclease activity"/>
    <property type="evidence" value="ECO:0007669"/>
    <property type="project" value="InterPro"/>
</dbReference>
<dbReference type="SUPFAM" id="SSF56300">
    <property type="entry name" value="Metallo-dependent phosphatases"/>
    <property type="match status" value="1"/>
</dbReference>
<dbReference type="NCBIfam" id="TIGR00619">
    <property type="entry name" value="sbcd"/>
    <property type="match status" value="1"/>
</dbReference>
<keyword evidence="7" id="KW-0233">DNA recombination</keyword>